<protein>
    <submittedName>
        <fullName evidence="1">Bm14459</fullName>
    </submittedName>
</protein>
<reference evidence="1" key="1">
    <citation type="journal article" date="2007" name="Science">
        <title>Draft genome of the filarial nematode parasite Brugia malayi.</title>
        <authorList>
            <person name="Ghedin E."/>
            <person name="Wang S."/>
            <person name="Spiro D."/>
            <person name="Caler E."/>
            <person name="Zhao Q."/>
            <person name="Crabtree J."/>
            <person name="Allen J.E."/>
            <person name="Delcher A.L."/>
            <person name="Guiliano D.B."/>
            <person name="Miranda-Saavedra D."/>
            <person name="Angiuoli S.V."/>
            <person name="Creasy T."/>
            <person name="Amedeo P."/>
            <person name="Haas B."/>
            <person name="El-Sayed N.M."/>
            <person name="Wortman J.R."/>
            <person name="Feldblyum T."/>
            <person name="Tallon L."/>
            <person name="Schatz M."/>
            <person name="Shumway M."/>
            <person name="Koo H."/>
            <person name="Salzberg S.L."/>
            <person name="Schobel S."/>
            <person name="Pertea M."/>
            <person name="Pop M."/>
            <person name="White O."/>
            <person name="Barton G.J."/>
            <person name="Carlow C.K."/>
            <person name="Crawford M.J."/>
            <person name="Daub J."/>
            <person name="Dimmic M.W."/>
            <person name="Estes C.F."/>
            <person name="Foster J.M."/>
            <person name="Ganatra M."/>
            <person name="Gregory W.F."/>
            <person name="Johnson N.M."/>
            <person name="Jin J."/>
            <person name="Komuniecki R."/>
            <person name="Korf I."/>
            <person name="Kumar S."/>
            <person name="Laney S."/>
            <person name="Li B.W."/>
            <person name="Li W."/>
            <person name="Lindblom T.H."/>
            <person name="Lustigman S."/>
            <person name="Ma D."/>
            <person name="Maina C.V."/>
            <person name="Martin D.M."/>
            <person name="McCarter J.P."/>
            <person name="McReynolds L."/>
            <person name="Mitreva M."/>
            <person name="Nutman T.B."/>
            <person name="Parkinson J."/>
            <person name="Peregrin-Alvarez J.M."/>
            <person name="Poole C."/>
            <person name="Ren Q."/>
            <person name="Saunders L."/>
            <person name="Sluder A.E."/>
            <person name="Smith K."/>
            <person name="Stanke M."/>
            <person name="Unnasch T.R."/>
            <person name="Ware J."/>
            <person name="Wei A.D."/>
            <person name="Weil G."/>
            <person name="Williams D.J."/>
            <person name="Zhang Y."/>
            <person name="Williams S.A."/>
            <person name="Fraser-Liggett C."/>
            <person name="Slatko B."/>
            <person name="Blaxter M.L."/>
            <person name="Scott A.L."/>
        </authorList>
    </citation>
    <scope>NUCLEOTIDE SEQUENCE</scope>
    <source>
        <strain evidence="1">FR3</strain>
    </source>
</reference>
<dbReference type="EMBL" id="LN856924">
    <property type="protein sequence ID" value="CDP94465.1"/>
    <property type="molecule type" value="Genomic_DNA"/>
</dbReference>
<dbReference type="AlphaFoldDB" id="A0A1I9G1H9"/>
<proteinExistence type="predicted"/>
<sequence>MHACARGHIDEIIKPHFASFILHTKVEFFYHFTVIFIHLRAELLKFRG</sequence>
<evidence type="ECO:0000313" key="1">
    <source>
        <dbReference type="EMBL" id="CDP94465.1"/>
    </source>
</evidence>
<reference evidence="1" key="2">
    <citation type="submission" date="2012-12" db="EMBL/GenBank/DDBJ databases">
        <authorList>
            <consortium name="WormBase Consortium"/>
            <person name="Ghedin E."/>
            <person name="Paulini M."/>
        </authorList>
    </citation>
    <scope>NUCLEOTIDE SEQUENCE</scope>
    <source>
        <strain evidence="1">FR3</strain>
    </source>
</reference>
<name>A0A1I9G1H9_BRUMA</name>
<organism evidence="1">
    <name type="scientific">Brugia malayi</name>
    <name type="common">Filarial nematode worm</name>
    <dbReference type="NCBI Taxonomy" id="6279"/>
    <lineage>
        <taxon>Eukaryota</taxon>
        <taxon>Metazoa</taxon>
        <taxon>Ecdysozoa</taxon>
        <taxon>Nematoda</taxon>
        <taxon>Chromadorea</taxon>
        <taxon>Rhabditida</taxon>
        <taxon>Spirurina</taxon>
        <taxon>Spiruromorpha</taxon>
        <taxon>Filarioidea</taxon>
        <taxon>Onchocercidae</taxon>
        <taxon>Brugia</taxon>
    </lineage>
</organism>
<gene>
    <name evidence="1" type="primary">Bm14459</name>
    <name evidence="1" type="ORF">BM_Bm14459</name>
</gene>
<accession>A0A1I9G1H9</accession>